<keyword evidence="10" id="KW-1185">Reference proteome</keyword>
<proteinExistence type="inferred from homology"/>
<protein>
    <submittedName>
        <fullName evidence="9">Multiple resistance and pH homeostasis protein B</fullName>
    </submittedName>
</protein>
<evidence type="ECO:0000313" key="9">
    <source>
        <dbReference type="EMBL" id="ALO14908.1"/>
    </source>
</evidence>
<evidence type="ECO:0000256" key="3">
    <source>
        <dbReference type="ARBA" id="ARBA00022475"/>
    </source>
</evidence>
<dbReference type="InterPro" id="IPR007182">
    <property type="entry name" value="MnhB"/>
</dbReference>
<keyword evidence="5 7" id="KW-1133">Transmembrane helix</keyword>
<dbReference type="RefSeq" id="WP_057952419.1">
    <property type="nucleotide sequence ID" value="NZ_CP013118.1"/>
</dbReference>
<feature type="domain" description="Na+/H+ antiporter MnhB subunit-related protein" evidence="8">
    <location>
        <begin position="7"/>
        <end position="131"/>
    </location>
</feature>
<name>A0A0S2HYK4_9BACT</name>
<dbReference type="AlphaFoldDB" id="A0A0S2HYK4"/>
<sequence length="145" mass="15197">MEGMSNIVKKVTQLMSGLIFMYGLYIITHGHLTPGGGFAGGAIVAGAFIILILAFGSKALSLKKEENATSVTESSAILIVLILAAIGMAAGAAVFFNNYLPLGRVGELISAGVIPLYNIFIGMEVAAALLTIFLAFVIYKEEVLK</sequence>
<evidence type="ECO:0000256" key="5">
    <source>
        <dbReference type="ARBA" id="ARBA00022989"/>
    </source>
</evidence>
<dbReference type="Proteomes" id="UP000064893">
    <property type="component" value="Chromosome"/>
</dbReference>
<keyword evidence="4 7" id="KW-0812">Transmembrane</keyword>
<feature type="transmembrane region" description="Helical" evidence="7">
    <location>
        <begin position="12"/>
        <end position="32"/>
    </location>
</feature>
<dbReference type="GO" id="GO:0005886">
    <property type="term" value="C:plasma membrane"/>
    <property type="evidence" value="ECO:0007669"/>
    <property type="project" value="UniProtKB-SubCell"/>
</dbReference>
<gene>
    <name evidence="9" type="primary">mrpB_1</name>
    <name evidence="9" type="ORF">L21SP5_01254</name>
</gene>
<evidence type="ECO:0000256" key="1">
    <source>
        <dbReference type="ARBA" id="ARBA00004651"/>
    </source>
</evidence>
<reference evidence="9 10" key="1">
    <citation type="submission" date="2015-11" db="EMBL/GenBank/DDBJ databases">
        <title>Description and complete genome sequence of a novel strain predominating in hypersaline microbial mats and representing a new family of the Bacteriodetes phylum.</title>
        <authorList>
            <person name="Spring S."/>
            <person name="Bunk B."/>
            <person name="Sproer C."/>
            <person name="Klenk H.-P."/>
        </authorList>
    </citation>
    <scope>NUCLEOTIDE SEQUENCE [LARGE SCALE GENOMIC DNA]</scope>
    <source>
        <strain evidence="9 10">L21-Spi-D4</strain>
    </source>
</reference>
<dbReference type="OrthoDB" id="1752329at2"/>
<evidence type="ECO:0000256" key="7">
    <source>
        <dbReference type="SAM" id="Phobius"/>
    </source>
</evidence>
<evidence type="ECO:0000259" key="8">
    <source>
        <dbReference type="Pfam" id="PF04039"/>
    </source>
</evidence>
<dbReference type="InterPro" id="IPR050622">
    <property type="entry name" value="CPA3_antiporter_subunitB"/>
</dbReference>
<feature type="transmembrane region" description="Helical" evidence="7">
    <location>
        <begin position="76"/>
        <end position="96"/>
    </location>
</feature>
<feature type="transmembrane region" description="Helical" evidence="7">
    <location>
        <begin position="38"/>
        <end position="55"/>
    </location>
</feature>
<evidence type="ECO:0000313" key="10">
    <source>
        <dbReference type="Proteomes" id="UP000064893"/>
    </source>
</evidence>
<dbReference type="EMBL" id="CP013118">
    <property type="protein sequence ID" value="ALO14908.1"/>
    <property type="molecule type" value="Genomic_DNA"/>
</dbReference>
<evidence type="ECO:0000256" key="2">
    <source>
        <dbReference type="ARBA" id="ARBA00009425"/>
    </source>
</evidence>
<dbReference type="STRING" id="1307839.L21SP5_01254"/>
<dbReference type="NCBIfam" id="NF006248">
    <property type="entry name" value="PRK08386.1"/>
    <property type="match status" value="1"/>
</dbReference>
<evidence type="ECO:0000256" key="4">
    <source>
        <dbReference type="ARBA" id="ARBA00022692"/>
    </source>
</evidence>
<dbReference type="KEGG" id="blq:L21SP5_01254"/>
<comment type="subcellular location">
    <subcellularLocation>
        <location evidence="1">Cell membrane</location>
        <topology evidence="1">Multi-pass membrane protein</topology>
    </subcellularLocation>
</comment>
<keyword evidence="6 7" id="KW-0472">Membrane</keyword>
<dbReference type="Pfam" id="PF04039">
    <property type="entry name" value="MnhB"/>
    <property type="match status" value="1"/>
</dbReference>
<evidence type="ECO:0000256" key="6">
    <source>
        <dbReference type="ARBA" id="ARBA00023136"/>
    </source>
</evidence>
<accession>A0A0S2HYK4</accession>
<keyword evidence="3" id="KW-1003">Cell membrane</keyword>
<comment type="similarity">
    <text evidence="2">Belongs to the CPA3 antiporters (TC 2.A.63) subunit B family.</text>
</comment>
<dbReference type="PANTHER" id="PTHR33932">
    <property type="entry name" value="NA(+)/H(+) ANTIPORTER SUBUNIT B"/>
    <property type="match status" value="1"/>
</dbReference>
<dbReference type="PANTHER" id="PTHR33932:SF4">
    <property type="entry name" value="NA(+)_H(+) ANTIPORTER SUBUNIT B"/>
    <property type="match status" value="1"/>
</dbReference>
<feature type="transmembrane region" description="Helical" evidence="7">
    <location>
        <begin position="116"/>
        <end position="139"/>
    </location>
</feature>
<organism evidence="9 10">
    <name type="scientific">Salinivirga cyanobacteriivorans</name>
    <dbReference type="NCBI Taxonomy" id="1307839"/>
    <lineage>
        <taxon>Bacteria</taxon>
        <taxon>Pseudomonadati</taxon>
        <taxon>Bacteroidota</taxon>
        <taxon>Bacteroidia</taxon>
        <taxon>Bacteroidales</taxon>
        <taxon>Salinivirgaceae</taxon>
        <taxon>Salinivirga</taxon>
    </lineage>
</organism>